<protein>
    <submittedName>
        <fullName evidence="1">Ras GEF</fullName>
    </submittedName>
</protein>
<name>A0ACD1G7H8_9EURO</name>
<reference evidence="1" key="1">
    <citation type="submission" date="2018-02" db="EMBL/GenBank/DDBJ databases">
        <title>The genomes of Aspergillus section Nigri reveals drivers in fungal speciation.</title>
        <authorList>
            <consortium name="DOE Joint Genome Institute"/>
            <person name="Vesth T.C."/>
            <person name="Nybo J."/>
            <person name="Theobald S."/>
            <person name="Brandl J."/>
            <person name="Frisvad J.C."/>
            <person name="Nielsen K.F."/>
            <person name="Lyhne E.K."/>
            <person name="Kogle M.E."/>
            <person name="Kuo A."/>
            <person name="Riley R."/>
            <person name="Clum A."/>
            <person name="Nolan M."/>
            <person name="Lipzen A."/>
            <person name="Salamov A."/>
            <person name="Henrissat B."/>
            <person name="Wiebenga A."/>
            <person name="De vries R.P."/>
            <person name="Grigoriev I.V."/>
            <person name="Mortensen U.H."/>
            <person name="Andersen M.R."/>
            <person name="Baker S.E."/>
        </authorList>
    </citation>
    <scope>NUCLEOTIDE SEQUENCE</scope>
    <source>
        <strain evidence="1">CBS 621.78</strain>
    </source>
</reference>
<dbReference type="EMBL" id="KZ825348">
    <property type="protein sequence ID" value="RAH45108.1"/>
    <property type="molecule type" value="Genomic_DNA"/>
</dbReference>
<keyword evidence="2" id="KW-1185">Reference proteome</keyword>
<accession>A0ACD1G7H8</accession>
<dbReference type="Proteomes" id="UP000249057">
    <property type="component" value="Unassembled WGS sequence"/>
</dbReference>
<proteinExistence type="predicted"/>
<evidence type="ECO:0000313" key="2">
    <source>
        <dbReference type="Proteomes" id="UP000249057"/>
    </source>
</evidence>
<evidence type="ECO:0000313" key="1">
    <source>
        <dbReference type="EMBL" id="RAH45108.1"/>
    </source>
</evidence>
<organism evidence="1 2">
    <name type="scientific">Aspergillus brunneoviolaceus CBS 621.78</name>
    <dbReference type="NCBI Taxonomy" id="1450534"/>
    <lineage>
        <taxon>Eukaryota</taxon>
        <taxon>Fungi</taxon>
        <taxon>Dikarya</taxon>
        <taxon>Ascomycota</taxon>
        <taxon>Pezizomycotina</taxon>
        <taxon>Eurotiomycetes</taxon>
        <taxon>Eurotiomycetidae</taxon>
        <taxon>Eurotiales</taxon>
        <taxon>Aspergillaceae</taxon>
        <taxon>Aspergillus</taxon>
        <taxon>Aspergillus subgen. Circumdati</taxon>
    </lineage>
</organism>
<gene>
    <name evidence="1" type="ORF">BO95DRAFT_497642</name>
</gene>
<sequence length="1699" mass="187223">MASSSSEAAGTPGQLQTSICPTWVEPGLQETAYGDADTRYTTSDLRRAHTVTHGTNTMDKHTANAKTIREQIATSFLRVKDSHELLRKRSFKRANPSKAAGDSLPASREPNHFTVGNVGQNGTIFLRPIHNPSIKEPFQAPSAPSLDKSRQEHHLQPHAHTGRGGTEPSRWSNSQLSEFRPDLIPEEDPEDDESVDTESAHSQRHPPLHPRPRKAHSFSTVSEQWSELRAGRPGELQIFIDQAADRPKTADEPLRRPSESALIPYHLGWSPPNLDNEAPLHSSVYVRTSLSTDMRASNIPRDYWIGTAAPNAYIGDPMRPSFVGSFFSGTGAIEMPQRAAINEHSAFYEPKEPIEPSIFEILASEMDKESVVRYIAGTKEISAATPARIVAQISSASFMDYELVSDFFLTFRSYLAPSTLLALLLARLRWAINRPQDDGRIIRIRTFAALRHWILNYFADDFVPDYSLRASFCEMINSMYTDVKARQGGGMSDLKILIDLKRCWYGKCSVYWDTAEQHVAFHSPEIAIRPGGREDDITLETGGNTMLAVGGPEFNMEAGLERSVSHTASHHQRNNSATTTGSLPITTMSDRSIHATSCSLPPKSPKRLSLAVNSNKAPHLVPLAPLKLTSSRDALPSPLSTRRHPYSGHKHKRSGSFSDSVRDDRAPFSFLSPGQHPTATSYGVLNLGSLIRGELYPPAESYTIMMAPPSPPLPSSARDKSPNRRSTFNTTAKPSSSGSGVKTIIGSIRRALHSRHGGPSGSRTTQGQTNPSYLGKTSALPNNVAFGSDLYRDKKATAATKRRIRIDTLCDEALRQYRAAVTDQAETKPVVLRSEPPRHPTVTADEIEPHLATPGLARMNSRLTTGSESIVIVDGTGLAVPMMSGALGSNAGLEEAPRFLDTEISSQNLRAPSLLAHSQRSTLATGEYSLPIYLDESESSLSSRASKFLRPSGSNTSRRSYSVERGSASWKQTSPSLRLRKYASFQSGISKLRLTLGSEPAVPVPGQHSRQEVDRPAGPMLRRRPGGDLRQMRNESCPQSRVNSELMLSDMSYRTSGADSFDTQLENLGSRPQTSLIPPNPRYSLMTTHSSQNMRRSFEAAIAQFAQIPDDGDGGVESALLKLEGKWQGQPASDHEAVSVGTETCTQGYALGSVCEEDRCYQGQAAQHHPSLANAAGRRETFLGDSLTYSQIQGRLVHRWDNSRSVAETENSYNSIPLLERGLSDDSMKKSNSRPSSKVASSSRMQASDISTSGTMNVDSSHSSLDIVKKTESLNRIPRGSTLPTVPHESRKQFGRLSGLSSEISVDLVDSREAAEQRLSLDTHRLSDMSLGIPAHPLAHPPSHPPSPPMTIQNTRSISCATPLNPVLFPTEPLTPDPSPRNAAEQADGRALDVQHVSGDVISRSEKHRQLPPPLNNNTEPDHVPFVLSCESHVLAQQLTLVEMAALSEVDWRDLIDMRWSSGSPSALSWIQFLKEGESRGIDLVVGRFNLMVKWVLSEIVLTLDLHERARTIAKFIHTAVHARRMCNYATMLQIAIALSSTDCSRLQSTWALVPPADKHLLKDMESLIQPIRNFHDLRVEMETVNAQDGCIPFVGKLFFGALRSLSRNPWLITQHTGLYVHDLTYNAQKPAQVTTYDGEPLINFERYRTTAKIVKSLLRLIDSSTKYRFDPIPGIIERCLWIASLSEEQVQLRSKQLE</sequence>